<dbReference type="AlphaFoldDB" id="A0A8S4MN52"/>
<accession>A0A8S4MN52</accession>
<dbReference type="GO" id="GO:0005525">
    <property type="term" value="F:GTP binding"/>
    <property type="evidence" value="ECO:0007669"/>
    <property type="project" value="InterPro"/>
</dbReference>
<keyword evidence="1" id="KW-0732">Signal</keyword>
<proteinExistence type="predicted"/>
<evidence type="ECO:0000259" key="2">
    <source>
        <dbReference type="Pfam" id="PF01926"/>
    </source>
</evidence>
<reference evidence="3" key="1">
    <citation type="submission" date="2022-01" db="EMBL/GenBank/DDBJ databases">
        <authorList>
            <person name="Braso-Vives M."/>
        </authorList>
    </citation>
    <scope>NUCLEOTIDE SEQUENCE</scope>
</reference>
<feature type="signal peptide" evidence="1">
    <location>
        <begin position="1"/>
        <end position="21"/>
    </location>
</feature>
<gene>
    <name evidence="3" type="primary">NOA1</name>
    <name evidence="3" type="ORF">BLAG_LOCUS25949</name>
</gene>
<dbReference type="EMBL" id="CAKMNS010000144">
    <property type="protein sequence ID" value="CAH1277063.1"/>
    <property type="molecule type" value="Genomic_DNA"/>
</dbReference>
<dbReference type="InterPro" id="IPR027417">
    <property type="entry name" value="P-loop_NTPase"/>
</dbReference>
<dbReference type="PANTHER" id="PTHR46406">
    <property type="entry name" value="NITRIC OXIDE-ASSOCIATED PROTEIN 1"/>
    <property type="match status" value="1"/>
</dbReference>
<dbReference type="InterPro" id="IPR052807">
    <property type="entry name" value="Mito_transl_resp_regulator"/>
</dbReference>
<dbReference type="OrthoDB" id="1696305at2759"/>
<evidence type="ECO:0000313" key="3">
    <source>
        <dbReference type="EMBL" id="CAH1277063.1"/>
    </source>
</evidence>
<dbReference type="Pfam" id="PF01926">
    <property type="entry name" value="MMR_HSR1"/>
    <property type="match status" value="1"/>
</dbReference>
<feature type="chain" id="PRO_5035835430" evidence="1">
    <location>
        <begin position="22"/>
        <end position="572"/>
    </location>
</feature>
<dbReference type="CDD" id="cd01855">
    <property type="entry name" value="YqeH"/>
    <property type="match status" value="1"/>
</dbReference>
<comment type="caution">
    <text evidence="3">The sequence shown here is derived from an EMBL/GenBank/DDBJ whole genome shotgun (WGS) entry which is preliminary data.</text>
</comment>
<dbReference type="Proteomes" id="UP000838412">
    <property type="component" value="Unassembled WGS sequence"/>
</dbReference>
<keyword evidence="4" id="KW-1185">Reference proteome</keyword>
<dbReference type="Gene3D" id="3.40.50.300">
    <property type="entry name" value="P-loop containing nucleotide triphosphate hydrolases"/>
    <property type="match status" value="1"/>
</dbReference>
<dbReference type="SUPFAM" id="SSF52540">
    <property type="entry name" value="P-loop containing nucleoside triphosphate hydrolases"/>
    <property type="match status" value="1"/>
</dbReference>
<feature type="domain" description="G" evidence="2">
    <location>
        <begin position="532"/>
        <end position="558"/>
    </location>
</feature>
<protein>
    <submittedName>
        <fullName evidence="3">NOA1 protein</fullName>
    </submittedName>
</protein>
<sequence length="572" mass="65168">MFWFSRMKFSLMLIFRKPVGMLGFLRKAGCTTSMYGLKNARINIGKHRAAHVLRTSCQDTAVWRIPGRWRCSSSQPSDDINEELKKAQAMKTTNPQKEFTSAGFKEADEGLKSVDDDFDIHSTDSSNIEHLREHISYQDSRSEDIVYDFSEEIDDKVKRDTFQTEPVFHSKEEKARYILSKARQLGNDMTKHIRRKQELQEDYLNCIKDPHASHDNQHELNTFSDSLDEELESIQLSSTTSMADIELKKSYGSIGERYRDSAGTEVKEDTTFQETNNVSEYVATNVEDNESDDMSYTEEEEGIESYRDIIDETLPEDLRFLDIGRPREVIQELKKGRASRKKSHRIVGEADPEVPPSTVPCQGCGAYLQCCDGMKPGFLPSVKFKTLSEDELRGVKCQRCVLLTNHKIALDVQVSRDHYVEVLSPLKDKKNALVILMVDLLDFPCSIFPNLLDLVGKDKWLLVVGNKFDLLPPDGSSYKRRTEDQLFMACLRAGLHDNKNIKHVCLISAKTGYGVEQLITEIQTSWGYRGDVYLMGNTNVGKSTLFNRLLESDFCQVSFQTTQPAIPVSFTT</sequence>
<evidence type="ECO:0000256" key="1">
    <source>
        <dbReference type="SAM" id="SignalP"/>
    </source>
</evidence>
<dbReference type="InterPro" id="IPR006073">
    <property type="entry name" value="GTP-bd"/>
</dbReference>
<dbReference type="PANTHER" id="PTHR46406:SF1">
    <property type="entry name" value="NITRIC OXIDE-ASSOCIATED PROTEIN 1"/>
    <property type="match status" value="1"/>
</dbReference>
<name>A0A8S4MN52_BRALA</name>
<evidence type="ECO:0000313" key="4">
    <source>
        <dbReference type="Proteomes" id="UP000838412"/>
    </source>
</evidence>
<organism evidence="3 4">
    <name type="scientific">Branchiostoma lanceolatum</name>
    <name type="common">Common lancelet</name>
    <name type="synonym">Amphioxus lanceolatum</name>
    <dbReference type="NCBI Taxonomy" id="7740"/>
    <lineage>
        <taxon>Eukaryota</taxon>
        <taxon>Metazoa</taxon>
        <taxon>Chordata</taxon>
        <taxon>Cephalochordata</taxon>
        <taxon>Leptocardii</taxon>
        <taxon>Amphioxiformes</taxon>
        <taxon>Branchiostomatidae</taxon>
        <taxon>Branchiostoma</taxon>
    </lineage>
</organism>